<dbReference type="AlphaFoldDB" id="A0A5S9MH25"/>
<dbReference type="InterPro" id="IPR035965">
    <property type="entry name" value="PAS-like_dom_sf"/>
</dbReference>
<reference evidence="2 3" key="1">
    <citation type="submission" date="2019-12" db="EMBL/GenBank/DDBJ databases">
        <title>Full genome sequence of a Bacillus safensis strain isolated from commercially available natto in Indonesia.</title>
        <authorList>
            <person name="Yoshida M."/>
            <person name="Uomi M."/>
            <person name="Waturangi D."/>
            <person name="Ekaputri J.J."/>
            <person name="Setiamarga D.H.E."/>
        </authorList>
    </citation>
    <scope>NUCLEOTIDE SEQUENCE [LARGE SCALE GENOMIC DNA]</scope>
    <source>
        <strain evidence="2 3">IDN1</strain>
    </source>
</reference>
<feature type="domain" description="PAS" evidence="1">
    <location>
        <begin position="62"/>
        <end position="105"/>
    </location>
</feature>
<dbReference type="PROSITE" id="PS50112">
    <property type="entry name" value="PAS"/>
    <property type="match status" value="1"/>
</dbReference>
<evidence type="ECO:0000313" key="2">
    <source>
        <dbReference type="EMBL" id="BBP91444.1"/>
    </source>
</evidence>
<dbReference type="NCBIfam" id="TIGR00229">
    <property type="entry name" value="sensory_box"/>
    <property type="match status" value="1"/>
</dbReference>
<dbReference type="CDD" id="cd00130">
    <property type="entry name" value="PAS"/>
    <property type="match status" value="1"/>
</dbReference>
<evidence type="ECO:0000259" key="1">
    <source>
        <dbReference type="PROSITE" id="PS50112"/>
    </source>
</evidence>
<organism evidence="2 3">
    <name type="scientific">Bacillus safensis</name>
    <dbReference type="NCBI Taxonomy" id="561879"/>
    <lineage>
        <taxon>Bacteria</taxon>
        <taxon>Bacillati</taxon>
        <taxon>Bacillota</taxon>
        <taxon>Bacilli</taxon>
        <taxon>Bacillales</taxon>
        <taxon>Bacillaceae</taxon>
        <taxon>Bacillus</taxon>
    </lineage>
</organism>
<protein>
    <recommendedName>
        <fullName evidence="1">PAS domain-containing protein</fullName>
    </recommendedName>
</protein>
<dbReference type="Gene3D" id="3.30.450.20">
    <property type="entry name" value="PAS domain"/>
    <property type="match status" value="1"/>
</dbReference>
<dbReference type="Proteomes" id="UP000464658">
    <property type="component" value="Chromosome"/>
</dbReference>
<gene>
    <name evidence="2" type="ORF">BsIDN1_50620</name>
</gene>
<accession>A0A5S9MH25</accession>
<name>A0A5S9MH25_BACIA</name>
<dbReference type="EMBL" id="AP021906">
    <property type="protein sequence ID" value="BBP91444.1"/>
    <property type="molecule type" value="Genomic_DNA"/>
</dbReference>
<sequence length="129" mass="14989">MILFLVTGFFFFLDTSTSDPIPKKRRLDSTKVRVSMYYWFETNWGMKAMMQTTNNLSSHVLEQSAVLRALEHSLAMIEFNVTGEVLWVNDIFAKAMGYSKEEMIGLQHRQLCPPHITEHTSYHMFFGSV</sequence>
<dbReference type="InterPro" id="IPR000014">
    <property type="entry name" value="PAS"/>
</dbReference>
<evidence type="ECO:0000313" key="3">
    <source>
        <dbReference type="Proteomes" id="UP000464658"/>
    </source>
</evidence>
<dbReference type="SUPFAM" id="SSF55785">
    <property type="entry name" value="PYP-like sensor domain (PAS domain)"/>
    <property type="match status" value="1"/>
</dbReference>
<proteinExistence type="predicted"/>